<evidence type="ECO:0000256" key="4">
    <source>
        <dbReference type="SAM" id="MobiDB-lite"/>
    </source>
</evidence>
<dbReference type="SUPFAM" id="SSF52540">
    <property type="entry name" value="P-loop containing nucleoside triphosphate hydrolases"/>
    <property type="match status" value="1"/>
</dbReference>
<dbReference type="InterPro" id="IPR027417">
    <property type="entry name" value="P-loop_NTPase"/>
</dbReference>
<reference evidence="5 6" key="1">
    <citation type="submission" date="2017-04" db="EMBL/GenBank/DDBJ databases">
        <authorList>
            <person name="Afonso C.L."/>
            <person name="Miller P.J."/>
            <person name="Scott M.A."/>
            <person name="Spackman E."/>
            <person name="Goraichik I."/>
            <person name="Dimitrov K.M."/>
            <person name="Suarez D.L."/>
            <person name="Swayne D.E."/>
        </authorList>
    </citation>
    <scope>NUCLEOTIDE SEQUENCE [LARGE SCALE GENOMIC DNA]</scope>
</reference>
<evidence type="ECO:0000256" key="1">
    <source>
        <dbReference type="ARBA" id="ARBA00022481"/>
    </source>
</evidence>
<dbReference type="GO" id="GO:0005525">
    <property type="term" value="F:GTP binding"/>
    <property type="evidence" value="ECO:0007669"/>
    <property type="project" value="UniProtKB-KW"/>
</dbReference>
<gene>
    <name evidence="5" type="ORF">KASA_0P05115G</name>
</gene>
<dbReference type="PANTHER" id="PTHR24072">
    <property type="entry name" value="RHO FAMILY GTPASE"/>
    <property type="match status" value="1"/>
</dbReference>
<evidence type="ECO:0000313" key="6">
    <source>
        <dbReference type="Proteomes" id="UP000196158"/>
    </source>
</evidence>
<feature type="compositionally biased region" description="Basic residues" evidence="4">
    <location>
        <begin position="265"/>
        <end position="276"/>
    </location>
</feature>
<dbReference type="GO" id="GO:0003924">
    <property type="term" value="F:GTPase activity"/>
    <property type="evidence" value="ECO:0007669"/>
    <property type="project" value="InterPro"/>
</dbReference>
<sequence>MPTVSSLHKVVSFTSVGSDLQLHHAYSRQLSRVVSYAQMKEANAIPDHSFKLLMVGDSGIGKTQLWHAYIDPQKTRNEDEEEDSQESHVIMIDDKKSGKHIQLALWDSAGGEIADRLRPLSYSNADIVILAYNVNDRISFDNIKKKWNREAKHFAPRSQKLLVGTQADFNNSLTTKITKEEGDEMAKRVGAFYHLQCSVNDNINITNIINVILDQLLGDGHNRNTINGSPVTDMSTLLQQKLEKLTSQEKIEIDSNLQVNQSKSGPKKKKKQGKLIINKKTKNKDSCIIA</sequence>
<dbReference type="PROSITE" id="PS51419">
    <property type="entry name" value="RAB"/>
    <property type="match status" value="1"/>
</dbReference>
<dbReference type="Gene3D" id="3.40.50.300">
    <property type="entry name" value="P-loop containing nucleotide triphosphate hydrolases"/>
    <property type="match status" value="1"/>
</dbReference>
<dbReference type="Pfam" id="PF00071">
    <property type="entry name" value="Ras"/>
    <property type="match status" value="1"/>
</dbReference>
<keyword evidence="6" id="KW-1185">Reference proteome</keyword>
<keyword evidence="1" id="KW-0488">Methylation</keyword>
<dbReference type="PRINTS" id="PR00449">
    <property type="entry name" value="RASTRNSFRMNG"/>
</dbReference>
<dbReference type="InterPro" id="IPR001806">
    <property type="entry name" value="Small_GTPase"/>
</dbReference>
<dbReference type="Proteomes" id="UP000196158">
    <property type="component" value="Unassembled WGS sequence"/>
</dbReference>
<evidence type="ECO:0000256" key="2">
    <source>
        <dbReference type="ARBA" id="ARBA00022741"/>
    </source>
</evidence>
<keyword evidence="3" id="KW-0342">GTP-binding</keyword>
<dbReference type="InterPro" id="IPR003578">
    <property type="entry name" value="Small_GTPase_Rho"/>
</dbReference>
<dbReference type="EMBL" id="FXLY01000003">
    <property type="protein sequence ID" value="SMN19319.1"/>
    <property type="molecule type" value="Genomic_DNA"/>
</dbReference>
<dbReference type="SMART" id="SM00174">
    <property type="entry name" value="RHO"/>
    <property type="match status" value="1"/>
</dbReference>
<dbReference type="AlphaFoldDB" id="A0A1X7R1F7"/>
<evidence type="ECO:0000313" key="5">
    <source>
        <dbReference type="EMBL" id="SMN19319.1"/>
    </source>
</evidence>
<dbReference type="PROSITE" id="PS51420">
    <property type="entry name" value="RHO"/>
    <property type="match status" value="1"/>
</dbReference>
<name>A0A1X7R1F7_9SACH</name>
<dbReference type="InterPro" id="IPR005225">
    <property type="entry name" value="Small_GTP-bd"/>
</dbReference>
<organism evidence="5 6">
    <name type="scientific">Maudiozyma saulgeensis</name>
    <dbReference type="NCBI Taxonomy" id="1789683"/>
    <lineage>
        <taxon>Eukaryota</taxon>
        <taxon>Fungi</taxon>
        <taxon>Dikarya</taxon>
        <taxon>Ascomycota</taxon>
        <taxon>Saccharomycotina</taxon>
        <taxon>Saccharomycetes</taxon>
        <taxon>Saccharomycetales</taxon>
        <taxon>Saccharomycetaceae</taxon>
        <taxon>Maudiozyma</taxon>
    </lineage>
</organism>
<dbReference type="PROSITE" id="PS51421">
    <property type="entry name" value="RAS"/>
    <property type="match status" value="1"/>
</dbReference>
<dbReference type="STRING" id="1789683.A0A1X7R1F7"/>
<dbReference type="NCBIfam" id="TIGR00231">
    <property type="entry name" value="small_GTP"/>
    <property type="match status" value="1"/>
</dbReference>
<feature type="region of interest" description="Disordered" evidence="4">
    <location>
        <begin position="256"/>
        <end position="276"/>
    </location>
</feature>
<dbReference type="OrthoDB" id="8830751at2759"/>
<dbReference type="SMART" id="SM00175">
    <property type="entry name" value="RAB"/>
    <property type="match status" value="1"/>
</dbReference>
<keyword evidence="2" id="KW-0547">Nucleotide-binding</keyword>
<accession>A0A1X7R1F7</accession>
<proteinExistence type="predicted"/>
<dbReference type="GO" id="GO:0007264">
    <property type="term" value="P:small GTPase-mediated signal transduction"/>
    <property type="evidence" value="ECO:0007669"/>
    <property type="project" value="InterPro"/>
</dbReference>
<evidence type="ECO:0000256" key="3">
    <source>
        <dbReference type="ARBA" id="ARBA00023134"/>
    </source>
</evidence>
<protein>
    <submittedName>
        <fullName evidence="5">Similar to Saccharomyces cerevisiae YKR055W RHO4 Non-essential small GTPase of the Rho/Rac subfamily of Ras-like proteins, likely to be involved in the establishment of cell polarity</fullName>
    </submittedName>
</protein>